<dbReference type="PANTHER" id="PTHR23339">
    <property type="entry name" value="TYROSINE SPECIFIC PROTEIN PHOSPHATASE AND DUAL SPECIFICITY PROTEIN PHOSPHATASE"/>
    <property type="match status" value="1"/>
</dbReference>
<keyword evidence="2" id="KW-1185">Reference proteome</keyword>
<sequence length="148" mass="16491">MNLWDAREKGVLSLPSGRLVRGRGLSHPMPSGHPPTFGIYLLGSEPPEFGWESRWLRWPDFRLPADPAYAREVLGEALARAGGERVELACYGGRGRTGTALACLAVLDGVPAAEAVAYVREHYHPKAVETPWQRRFVRHFNDQVKHGH</sequence>
<evidence type="ECO:0000313" key="2">
    <source>
        <dbReference type="Proteomes" id="UP000677082"/>
    </source>
</evidence>
<evidence type="ECO:0000313" key="1">
    <source>
        <dbReference type="EMBL" id="GIM88909.1"/>
    </source>
</evidence>
<proteinExistence type="predicted"/>
<comment type="caution">
    <text evidence="1">The sequence shown here is derived from an EMBL/GenBank/DDBJ whole genome shotgun (WGS) entry which is preliminary data.</text>
</comment>
<organism evidence="1 2">
    <name type="scientific">Paractinoplanes toevensis</name>
    <dbReference type="NCBI Taxonomy" id="571911"/>
    <lineage>
        <taxon>Bacteria</taxon>
        <taxon>Bacillati</taxon>
        <taxon>Actinomycetota</taxon>
        <taxon>Actinomycetes</taxon>
        <taxon>Micromonosporales</taxon>
        <taxon>Micromonosporaceae</taxon>
        <taxon>Paractinoplanes</taxon>
    </lineage>
</organism>
<protein>
    <submittedName>
        <fullName evidence="1">Protein-tyrosine-phosphatase</fullName>
    </submittedName>
</protein>
<dbReference type="RefSeq" id="WP_213004891.1">
    <property type="nucleotide sequence ID" value="NZ_BOQN01000010.1"/>
</dbReference>
<dbReference type="InterPro" id="IPR029021">
    <property type="entry name" value="Prot-tyrosine_phosphatase-like"/>
</dbReference>
<reference evidence="1 2" key="1">
    <citation type="submission" date="2021-03" db="EMBL/GenBank/DDBJ databases">
        <title>Whole genome shotgun sequence of Actinoplanes toevensis NBRC 105298.</title>
        <authorList>
            <person name="Komaki H."/>
            <person name="Tamura T."/>
        </authorList>
    </citation>
    <scope>NUCLEOTIDE SEQUENCE [LARGE SCALE GENOMIC DNA]</scope>
    <source>
        <strain evidence="1 2">NBRC 105298</strain>
    </source>
</reference>
<dbReference type="SUPFAM" id="SSF52799">
    <property type="entry name" value="(Phosphotyrosine protein) phosphatases II"/>
    <property type="match status" value="1"/>
</dbReference>
<dbReference type="AlphaFoldDB" id="A0A919W084"/>
<dbReference type="Gene3D" id="3.90.190.10">
    <property type="entry name" value="Protein tyrosine phosphatase superfamily"/>
    <property type="match status" value="1"/>
</dbReference>
<dbReference type="InterPro" id="IPR050561">
    <property type="entry name" value="PTP"/>
</dbReference>
<name>A0A919W084_9ACTN</name>
<accession>A0A919W084</accession>
<dbReference type="EMBL" id="BOQN01000010">
    <property type="protein sequence ID" value="GIM88909.1"/>
    <property type="molecule type" value="Genomic_DNA"/>
</dbReference>
<gene>
    <name evidence="1" type="ORF">Ato02nite_007020</name>
</gene>
<dbReference type="Proteomes" id="UP000677082">
    <property type="component" value="Unassembled WGS sequence"/>
</dbReference>